<feature type="domain" description="Flagellar hook protein FlgE/F/G-like D1" evidence="6">
    <location>
        <begin position="88"/>
        <end position="134"/>
    </location>
</feature>
<keyword evidence="7" id="KW-0966">Cell projection</keyword>
<feature type="domain" description="Flagellar basal-body/hook protein C-terminal" evidence="5">
    <location>
        <begin position="211"/>
        <end position="255"/>
    </location>
</feature>
<dbReference type="NCBIfam" id="TIGR03506">
    <property type="entry name" value="FlgEFG_subfam"/>
    <property type="match status" value="1"/>
</dbReference>
<accession>A0ABU4GKI6</accession>
<evidence type="ECO:0000259" key="6">
    <source>
        <dbReference type="Pfam" id="PF22692"/>
    </source>
</evidence>
<dbReference type="InterPro" id="IPR037925">
    <property type="entry name" value="FlgE/F/G-like"/>
</dbReference>
<reference evidence="7 8" key="1">
    <citation type="submission" date="2023-10" db="EMBL/GenBank/DDBJ databases">
        <title>A novel Glycoside Hydrolase 43-Like Enzyme from Clostrdium boliviensis is an Endo-xylanase, and a Candidate for Xylooligosaccharides Production from Different Xylan Substrates.</title>
        <authorList>
            <person name="Alvarez M.T."/>
            <person name="Rocabado-Villegas L.R."/>
            <person name="Salas-Veizaga D.M."/>
            <person name="Linares-Pasten J.A."/>
            <person name="Gudmundsdottir E.E."/>
            <person name="Hreggvidsson G.O."/>
            <person name="Adlercreutz P."/>
            <person name="Nordberg Karlsson E."/>
        </authorList>
    </citation>
    <scope>NUCLEOTIDE SEQUENCE [LARGE SCALE GENOMIC DNA]</scope>
    <source>
        <strain evidence="7 8">E-1</strain>
    </source>
</reference>
<gene>
    <name evidence="7" type="ORF">RZO55_11115</name>
</gene>
<name>A0ABU4GKI6_9CLOT</name>
<dbReference type="InterPro" id="IPR053967">
    <property type="entry name" value="LlgE_F_G-like_D1"/>
</dbReference>
<evidence type="ECO:0000256" key="2">
    <source>
        <dbReference type="RuleBase" id="RU362116"/>
    </source>
</evidence>
<keyword evidence="7" id="KW-0969">Cilium</keyword>
<feature type="domain" description="Flagellar basal body rod protein N-terminal" evidence="4">
    <location>
        <begin position="6"/>
        <end position="35"/>
    </location>
</feature>
<evidence type="ECO:0000256" key="1">
    <source>
        <dbReference type="ARBA" id="ARBA00009677"/>
    </source>
</evidence>
<comment type="similarity">
    <text evidence="1 2">Belongs to the flagella basal body rod proteins family.</text>
</comment>
<dbReference type="PANTHER" id="PTHR30435:SF19">
    <property type="entry name" value="FLAGELLAR BASAL-BODY ROD PROTEIN FLGG"/>
    <property type="match status" value="1"/>
</dbReference>
<evidence type="ECO:0000313" key="8">
    <source>
        <dbReference type="Proteomes" id="UP001276854"/>
    </source>
</evidence>
<keyword evidence="2" id="KW-0975">Bacterial flagellum</keyword>
<dbReference type="InterPro" id="IPR020013">
    <property type="entry name" value="Flagellar_FlgE/F/G"/>
</dbReference>
<dbReference type="SUPFAM" id="SSF117143">
    <property type="entry name" value="Flagellar hook protein flgE"/>
    <property type="match status" value="2"/>
</dbReference>
<comment type="subcellular location">
    <subcellularLocation>
        <location evidence="2">Bacterial flagellum basal body</location>
    </subcellularLocation>
</comment>
<dbReference type="Proteomes" id="UP001276854">
    <property type="component" value="Unassembled WGS sequence"/>
</dbReference>
<dbReference type="Pfam" id="PF22692">
    <property type="entry name" value="LlgE_F_G_D1"/>
    <property type="match status" value="1"/>
</dbReference>
<protein>
    <submittedName>
        <fullName evidence="7">Flagellar hook-basal body protein</fullName>
    </submittedName>
</protein>
<keyword evidence="7" id="KW-0282">Flagellum</keyword>
<organism evidence="7 8">
    <name type="scientific">Clostridium boliviensis</name>
    <dbReference type="NCBI Taxonomy" id="318465"/>
    <lineage>
        <taxon>Bacteria</taxon>
        <taxon>Bacillati</taxon>
        <taxon>Bacillota</taxon>
        <taxon>Clostridia</taxon>
        <taxon>Eubacteriales</taxon>
        <taxon>Clostridiaceae</taxon>
        <taxon>Clostridium</taxon>
    </lineage>
</organism>
<feature type="region of interest" description="Disordered" evidence="3">
    <location>
        <begin position="139"/>
        <end position="168"/>
    </location>
</feature>
<evidence type="ECO:0000259" key="5">
    <source>
        <dbReference type="Pfam" id="PF06429"/>
    </source>
</evidence>
<sequence length="256" mass="28427">MNQSFYIGALGARNQQTKLNVVSNNIANVNTVGFKPEYSVFSDLVYTQTRNALEDVNVKTGNGSKVDEVKTNMAAMPYQTTGLENDYAVQGDGFFMLKDPVSGDITYTRDGRFQLAKTTDKFYLVNVDGKRVLNMDQEEISYDVKPTSYPSEEPEEEEEPEELQEGEHDPHAIGVYTFANTNGMQPIGDNVFAATAQNGDPILLEKAKVVSGSLEQSGTDFALEMTRMMEAQRAYSYALKMVQTSDEVESTINSLR</sequence>
<dbReference type="RefSeq" id="WP_318064363.1">
    <property type="nucleotide sequence ID" value="NZ_JAWONS010000179.1"/>
</dbReference>
<dbReference type="InterPro" id="IPR001444">
    <property type="entry name" value="Flag_bb_rod_N"/>
</dbReference>
<feature type="compositionally biased region" description="Acidic residues" evidence="3">
    <location>
        <begin position="152"/>
        <end position="164"/>
    </location>
</feature>
<dbReference type="InterPro" id="IPR010930">
    <property type="entry name" value="Flg_bb/hook_C_dom"/>
</dbReference>
<comment type="caution">
    <text evidence="7">The sequence shown here is derived from an EMBL/GenBank/DDBJ whole genome shotgun (WGS) entry which is preliminary data.</text>
</comment>
<dbReference type="Pfam" id="PF06429">
    <property type="entry name" value="Flg_bbr_C"/>
    <property type="match status" value="1"/>
</dbReference>
<evidence type="ECO:0000313" key="7">
    <source>
        <dbReference type="EMBL" id="MDW2798126.1"/>
    </source>
</evidence>
<proteinExistence type="inferred from homology"/>
<dbReference type="Pfam" id="PF00460">
    <property type="entry name" value="Flg_bb_rod"/>
    <property type="match status" value="1"/>
</dbReference>
<evidence type="ECO:0000256" key="3">
    <source>
        <dbReference type="SAM" id="MobiDB-lite"/>
    </source>
</evidence>
<keyword evidence="8" id="KW-1185">Reference proteome</keyword>
<evidence type="ECO:0000259" key="4">
    <source>
        <dbReference type="Pfam" id="PF00460"/>
    </source>
</evidence>
<dbReference type="PANTHER" id="PTHR30435">
    <property type="entry name" value="FLAGELLAR PROTEIN"/>
    <property type="match status" value="1"/>
</dbReference>
<dbReference type="EMBL" id="JAWONS010000179">
    <property type="protein sequence ID" value="MDW2798126.1"/>
    <property type="molecule type" value="Genomic_DNA"/>
</dbReference>